<evidence type="ECO:0000313" key="2">
    <source>
        <dbReference type="Proteomes" id="UP000321570"/>
    </source>
</evidence>
<evidence type="ECO:0000313" key="1">
    <source>
        <dbReference type="EMBL" id="VUZ52347.1"/>
    </source>
</evidence>
<protein>
    <submittedName>
        <fullName evidence="1">Uncharacterized protein</fullName>
    </submittedName>
</protein>
<keyword evidence="2" id="KW-1185">Reference proteome</keyword>
<organism evidence="1 2">
    <name type="scientific">Hymenolepis diminuta</name>
    <name type="common">Rat tapeworm</name>
    <dbReference type="NCBI Taxonomy" id="6216"/>
    <lineage>
        <taxon>Eukaryota</taxon>
        <taxon>Metazoa</taxon>
        <taxon>Spiralia</taxon>
        <taxon>Lophotrochozoa</taxon>
        <taxon>Platyhelminthes</taxon>
        <taxon>Cestoda</taxon>
        <taxon>Eucestoda</taxon>
        <taxon>Cyclophyllidea</taxon>
        <taxon>Hymenolepididae</taxon>
        <taxon>Hymenolepis</taxon>
    </lineage>
</organism>
<name>A0A564YYJ2_HYMDI</name>
<dbReference type="AlphaFoldDB" id="A0A564YYJ2"/>
<proteinExistence type="predicted"/>
<dbReference type="Proteomes" id="UP000321570">
    <property type="component" value="Unassembled WGS sequence"/>
</dbReference>
<reference evidence="1 2" key="1">
    <citation type="submission" date="2019-07" db="EMBL/GenBank/DDBJ databases">
        <authorList>
            <person name="Jastrzebski P J."/>
            <person name="Paukszto L."/>
            <person name="Jastrzebski P J."/>
        </authorList>
    </citation>
    <scope>NUCLEOTIDE SEQUENCE [LARGE SCALE GENOMIC DNA]</scope>
    <source>
        <strain evidence="1 2">WMS-il1</strain>
    </source>
</reference>
<gene>
    <name evidence="1" type="ORF">WMSIL1_LOCUS10874</name>
</gene>
<sequence>MFSYGLTQVTHKFVFLFPLKIAHTCQLPVHTLPVHLLCFSASPSLSLLLASTLVVAYLNTSWSSQPLVFCSSIDVSSYLNSYKSVTVVVIVVRC</sequence>
<dbReference type="EMBL" id="CABIJS010000488">
    <property type="protein sequence ID" value="VUZ52347.1"/>
    <property type="molecule type" value="Genomic_DNA"/>
</dbReference>
<accession>A0A564YYJ2</accession>